<evidence type="ECO:0000313" key="2">
    <source>
        <dbReference type="EMBL" id="ESN99685.1"/>
    </source>
</evidence>
<dbReference type="Gene3D" id="1.10.287.470">
    <property type="entry name" value="Helix hairpin bin"/>
    <property type="match status" value="1"/>
</dbReference>
<dbReference type="EMBL" id="KB097070">
    <property type="protein sequence ID" value="ESN99685.1"/>
    <property type="molecule type" value="Genomic_DNA"/>
</dbReference>
<name>T1G5A2_HELRO</name>
<dbReference type="SUPFAM" id="SSF101288">
    <property type="entry name" value="L27 domain"/>
    <property type="match status" value="1"/>
</dbReference>
<accession>T1G5A2</accession>
<organism evidence="3 4">
    <name type="scientific">Helobdella robusta</name>
    <name type="common">Californian leech</name>
    <dbReference type="NCBI Taxonomy" id="6412"/>
    <lineage>
        <taxon>Eukaryota</taxon>
        <taxon>Metazoa</taxon>
        <taxon>Spiralia</taxon>
        <taxon>Lophotrochozoa</taxon>
        <taxon>Annelida</taxon>
        <taxon>Clitellata</taxon>
        <taxon>Hirudinea</taxon>
        <taxon>Rhynchobdellida</taxon>
        <taxon>Glossiphoniidae</taxon>
        <taxon>Helobdella</taxon>
    </lineage>
</organism>
<evidence type="ECO:0000313" key="3">
    <source>
        <dbReference type="EnsemblMetazoa" id="HelroP83782"/>
    </source>
</evidence>
<dbReference type="InterPro" id="IPR004172">
    <property type="entry name" value="L27_dom"/>
</dbReference>
<dbReference type="Proteomes" id="UP000015101">
    <property type="component" value="Unassembled WGS sequence"/>
</dbReference>
<proteinExistence type="predicted"/>
<reference evidence="4" key="1">
    <citation type="submission" date="2012-12" db="EMBL/GenBank/DDBJ databases">
        <authorList>
            <person name="Hellsten U."/>
            <person name="Grimwood J."/>
            <person name="Chapman J.A."/>
            <person name="Shapiro H."/>
            <person name="Aerts A."/>
            <person name="Otillar R.P."/>
            <person name="Terry A.Y."/>
            <person name="Boore J.L."/>
            <person name="Simakov O."/>
            <person name="Marletaz F."/>
            <person name="Cho S.-J."/>
            <person name="Edsinger-Gonzales E."/>
            <person name="Havlak P."/>
            <person name="Kuo D.-H."/>
            <person name="Larsson T."/>
            <person name="Lv J."/>
            <person name="Arendt D."/>
            <person name="Savage R."/>
            <person name="Osoegawa K."/>
            <person name="de Jong P."/>
            <person name="Lindberg D.R."/>
            <person name="Seaver E.C."/>
            <person name="Weisblat D.A."/>
            <person name="Putnam N.H."/>
            <person name="Grigoriev I.V."/>
            <person name="Rokhsar D.S."/>
        </authorList>
    </citation>
    <scope>NUCLEOTIDE SEQUENCE</scope>
</reference>
<dbReference type="STRING" id="6412.T1G5A2"/>
<dbReference type="InParanoid" id="T1G5A2"/>
<dbReference type="HOGENOM" id="CLU_176657_0_0_1"/>
<evidence type="ECO:0000313" key="4">
    <source>
        <dbReference type="Proteomes" id="UP000015101"/>
    </source>
</evidence>
<evidence type="ECO:0000259" key="1">
    <source>
        <dbReference type="PROSITE" id="PS51022"/>
    </source>
</evidence>
<sequence>QDAHRALELLEAYHDKLTDHQDLPLKNAIENVIRIFKSCLFQALLDIQEFYEVTLMNNEKSVHQKMMETLSVATNLELNSEALAFPIAYEVSDLFLLFFF</sequence>
<feature type="domain" description="L27" evidence="1">
    <location>
        <begin position="1"/>
        <end position="59"/>
    </location>
</feature>
<dbReference type="SMART" id="SM00569">
    <property type="entry name" value="L27"/>
    <property type="match status" value="1"/>
</dbReference>
<dbReference type="eggNOG" id="KOG0708">
    <property type="taxonomic scope" value="Eukaryota"/>
</dbReference>
<dbReference type="OrthoDB" id="78824at2759"/>
<dbReference type="PROSITE" id="PS51022">
    <property type="entry name" value="L27"/>
    <property type="match status" value="1"/>
</dbReference>
<dbReference type="InterPro" id="IPR015143">
    <property type="entry name" value="L27_1"/>
</dbReference>
<reference evidence="2 4" key="2">
    <citation type="journal article" date="2013" name="Nature">
        <title>Insights into bilaterian evolution from three spiralian genomes.</title>
        <authorList>
            <person name="Simakov O."/>
            <person name="Marletaz F."/>
            <person name="Cho S.J."/>
            <person name="Edsinger-Gonzales E."/>
            <person name="Havlak P."/>
            <person name="Hellsten U."/>
            <person name="Kuo D.H."/>
            <person name="Larsson T."/>
            <person name="Lv J."/>
            <person name="Arendt D."/>
            <person name="Savage R."/>
            <person name="Osoegawa K."/>
            <person name="de Jong P."/>
            <person name="Grimwood J."/>
            <person name="Chapman J.A."/>
            <person name="Shapiro H."/>
            <person name="Aerts A."/>
            <person name="Otillar R.P."/>
            <person name="Terry A.Y."/>
            <person name="Boore J.L."/>
            <person name="Grigoriev I.V."/>
            <person name="Lindberg D.R."/>
            <person name="Seaver E.C."/>
            <person name="Weisblat D.A."/>
            <person name="Putnam N.H."/>
            <person name="Rokhsar D.S."/>
        </authorList>
    </citation>
    <scope>NUCLEOTIDE SEQUENCE</scope>
</reference>
<reference evidence="3" key="3">
    <citation type="submission" date="2015-06" db="UniProtKB">
        <authorList>
            <consortium name="EnsemblMetazoa"/>
        </authorList>
    </citation>
    <scope>IDENTIFICATION</scope>
</reference>
<dbReference type="RefSeq" id="XP_009022021.1">
    <property type="nucleotide sequence ID" value="XM_009023773.1"/>
</dbReference>
<dbReference type="GeneID" id="20216249"/>
<dbReference type="EnsemblMetazoa" id="HelroT83782">
    <property type="protein sequence ID" value="HelroP83782"/>
    <property type="gene ID" value="HelroG83782"/>
</dbReference>
<dbReference type="CTD" id="20216249"/>
<protein>
    <recommendedName>
        <fullName evidence="1">L27 domain-containing protein</fullName>
    </recommendedName>
</protein>
<keyword evidence="4" id="KW-1185">Reference proteome</keyword>
<dbReference type="KEGG" id="hro:HELRODRAFT_83782"/>
<dbReference type="InterPro" id="IPR036892">
    <property type="entry name" value="L27_dom_sf"/>
</dbReference>
<gene>
    <name evidence="3" type="primary">20216249</name>
    <name evidence="2" type="ORF">HELRODRAFT_83782</name>
</gene>
<dbReference type="AlphaFoldDB" id="T1G5A2"/>
<dbReference type="EMBL" id="AMQM01005677">
    <property type="status" value="NOT_ANNOTATED_CDS"/>
    <property type="molecule type" value="Genomic_DNA"/>
</dbReference>
<dbReference type="Pfam" id="PF09058">
    <property type="entry name" value="L27_1"/>
    <property type="match status" value="1"/>
</dbReference>